<proteinExistence type="predicted"/>
<organism evidence="1 2">
    <name type="scientific">Rangifer tarandus platyrhynchus</name>
    <name type="common">Svalbard reindeer</name>
    <dbReference type="NCBI Taxonomy" id="3082113"/>
    <lineage>
        <taxon>Eukaryota</taxon>
        <taxon>Metazoa</taxon>
        <taxon>Chordata</taxon>
        <taxon>Craniata</taxon>
        <taxon>Vertebrata</taxon>
        <taxon>Euteleostomi</taxon>
        <taxon>Mammalia</taxon>
        <taxon>Eutheria</taxon>
        <taxon>Laurasiatheria</taxon>
        <taxon>Artiodactyla</taxon>
        <taxon>Ruminantia</taxon>
        <taxon>Pecora</taxon>
        <taxon>Cervidae</taxon>
        <taxon>Odocoileinae</taxon>
        <taxon>Rangifer</taxon>
    </lineage>
</organism>
<gene>
    <name evidence="1" type="ORF">MRATA1EN22A_LOCUS23298</name>
</gene>
<evidence type="ECO:0000313" key="1">
    <source>
        <dbReference type="EMBL" id="CAN0513936.1"/>
    </source>
</evidence>
<feature type="non-terminal residue" evidence="1">
    <location>
        <position position="1"/>
    </location>
</feature>
<feature type="non-terminal residue" evidence="1">
    <location>
        <position position="53"/>
    </location>
</feature>
<dbReference type="EMBL" id="OX596088">
    <property type="protein sequence ID" value="CAN0513936.1"/>
    <property type="molecule type" value="Genomic_DNA"/>
</dbReference>
<reference evidence="1" key="2">
    <citation type="submission" date="2025-03" db="EMBL/GenBank/DDBJ databases">
        <authorList>
            <consortium name="ELIXIR-Norway"/>
            <consortium name="Elixir Norway"/>
        </authorList>
    </citation>
    <scope>NUCLEOTIDE SEQUENCE</scope>
</reference>
<name>A0AC59ZUJ8_RANTA</name>
<evidence type="ECO:0000313" key="2">
    <source>
        <dbReference type="Proteomes" id="UP001162501"/>
    </source>
</evidence>
<dbReference type="Proteomes" id="UP001162501">
    <property type="component" value="Chromosome 4"/>
</dbReference>
<protein>
    <submittedName>
        <fullName evidence="1">Uncharacterized protein</fullName>
    </submittedName>
</protein>
<sequence>IRSAFVFRIAVQSCPTLCDPMDCSTPGLPCPIASITRLLWEKKKPQTWGQFPV</sequence>
<accession>A0AC59ZUJ8</accession>
<reference evidence="1" key="1">
    <citation type="submission" date="2023-05" db="EMBL/GenBank/DDBJ databases">
        <authorList>
            <consortium name="ELIXIR-Norway"/>
        </authorList>
    </citation>
    <scope>NUCLEOTIDE SEQUENCE</scope>
</reference>